<sequence>MNRFEEAYAKWMERQIAEESGVRRREFLRKGLSRGTVDFLRWIWFPVVGSLDHLYAEYEVRDFNNGYRYLDLAYMPGHVKGCIEIQDYRSHARDIEASRFKDLCMKQSLLVLDDWFFLPIAYLSIQDDPGMCKQLVLSFVGKFLAFAGTRAGVGTGGGGGTGGGTGYAGLTWSEAETLRFARRLLRPFTPSELSGHLLLSEHRIRVILRGLVEKKQLEVASGRQRYRTYRLAGAQ</sequence>
<protein>
    <submittedName>
        <fullName evidence="1">Transcriptional regulator</fullName>
    </submittedName>
</protein>
<organism evidence="1 2">
    <name type="scientific">Cohnella soli</name>
    <dbReference type="NCBI Taxonomy" id="425005"/>
    <lineage>
        <taxon>Bacteria</taxon>
        <taxon>Bacillati</taxon>
        <taxon>Bacillota</taxon>
        <taxon>Bacilli</taxon>
        <taxon>Bacillales</taxon>
        <taxon>Paenibacillaceae</taxon>
        <taxon>Cohnella</taxon>
    </lineage>
</organism>
<reference evidence="2" key="1">
    <citation type="journal article" date="2019" name="Int. J. Syst. Evol. Microbiol.">
        <title>The Global Catalogue of Microorganisms (GCM) 10K type strain sequencing project: providing services to taxonomists for standard genome sequencing and annotation.</title>
        <authorList>
            <consortium name="The Broad Institute Genomics Platform"/>
            <consortium name="The Broad Institute Genome Sequencing Center for Infectious Disease"/>
            <person name="Wu L."/>
            <person name="Ma J."/>
        </authorList>
    </citation>
    <scope>NUCLEOTIDE SEQUENCE [LARGE SCALE GENOMIC DNA]</scope>
    <source>
        <strain evidence="2">CGMCC 1.18575</strain>
    </source>
</reference>
<name>A0ABW0HZY8_9BACL</name>
<keyword evidence="2" id="KW-1185">Reference proteome</keyword>
<dbReference type="RefSeq" id="WP_378135010.1">
    <property type="nucleotide sequence ID" value="NZ_JBHSMI010000028.1"/>
</dbReference>
<proteinExistence type="predicted"/>
<evidence type="ECO:0000313" key="2">
    <source>
        <dbReference type="Proteomes" id="UP001596113"/>
    </source>
</evidence>
<evidence type="ECO:0000313" key="1">
    <source>
        <dbReference type="EMBL" id="MFC5404587.1"/>
    </source>
</evidence>
<accession>A0ABW0HZY8</accession>
<gene>
    <name evidence="1" type="ORF">ACFPOF_17770</name>
</gene>
<dbReference type="Proteomes" id="UP001596113">
    <property type="component" value="Unassembled WGS sequence"/>
</dbReference>
<comment type="caution">
    <text evidence="1">The sequence shown here is derived from an EMBL/GenBank/DDBJ whole genome shotgun (WGS) entry which is preliminary data.</text>
</comment>
<dbReference type="EMBL" id="JBHSMI010000028">
    <property type="protein sequence ID" value="MFC5404587.1"/>
    <property type="molecule type" value="Genomic_DNA"/>
</dbReference>